<evidence type="ECO:0000259" key="1">
    <source>
        <dbReference type="PROSITE" id="PS50097"/>
    </source>
</evidence>
<dbReference type="InterPro" id="IPR051481">
    <property type="entry name" value="BTB-POZ/Galectin-3-binding"/>
</dbReference>
<dbReference type="InterPro" id="IPR000210">
    <property type="entry name" value="BTB/POZ_dom"/>
</dbReference>
<dbReference type="Gene3D" id="3.30.710.10">
    <property type="entry name" value="Potassium Channel Kv1.1, Chain A"/>
    <property type="match status" value="1"/>
</dbReference>
<feature type="domain" description="BTB" evidence="1">
    <location>
        <begin position="51"/>
        <end position="117"/>
    </location>
</feature>
<keyword evidence="2" id="KW-1185">Reference proteome</keyword>
<sequence length="503" mass="59237">MQPATIKGRKFTNCGPSYEQRRERIHHENAYQLQCKRLEVFKLQDLEKGRFDVTFEIEEKKLHAHSFVLTSVSEYMDAKLTDRWSKKNEVVKIESYTYDNFYQFLCFLYIGKCEVTNENVFKLVDMAEFYGVSLLKKYCDSFLSKTEDGIITFTVENIEEIFEFCQKYSLEKLEYSLRSFIDDNFDEINKTEKFNAFKKLFIQFLFGVERAFICSFEKDSTKVYNRVKEDEFFGAVYKWAENQVTKYESSNDNNFNLDDAIKVELNDFLPHTEFWKMTYDFLRDFVVEKGFFLSPDELKKFFLSYRADGENEENVVKAAYELAKKQALKKQKLILDGQSFNVADSIKADLAGIIPQIKFCEMKKLFLMDFVVANGILSEEQADFQIENNGNTISGVFKDSFGIREKLQMRTYSRYDTKQNSSNSNRKIRYTGLKFPIPSTSATVEKMKGGQWYLCLEEDGILTFKYHTLVQRSDYLIAEMKSDKEFVLNPNHRTRLTARFNNI</sequence>
<accession>A0A914PWG7</accession>
<evidence type="ECO:0000313" key="2">
    <source>
        <dbReference type="Proteomes" id="UP000887578"/>
    </source>
</evidence>
<dbReference type="PANTHER" id="PTHR24410">
    <property type="entry name" value="HL07962P-RELATED"/>
    <property type="match status" value="1"/>
</dbReference>
<organism evidence="2 3">
    <name type="scientific">Panagrolaimus davidi</name>
    <dbReference type="NCBI Taxonomy" id="227884"/>
    <lineage>
        <taxon>Eukaryota</taxon>
        <taxon>Metazoa</taxon>
        <taxon>Ecdysozoa</taxon>
        <taxon>Nematoda</taxon>
        <taxon>Chromadorea</taxon>
        <taxon>Rhabditida</taxon>
        <taxon>Tylenchina</taxon>
        <taxon>Panagrolaimomorpha</taxon>
        <taxon>Panagrolaimoidea</taxon>
        <taxon>Panagrolaimidae</taxon>
        <taxon>Panagrolaimus</taxon>
    </lineage>
</organism>
<dbReference type="Proteomes" id="UP000887578">
    <property type="component" value="Unplaced"/>
</dbReference>
<reference evidence="3" key="1">
    <citation type="submission" date="2022-11" db="UniProtKB">
        <authorList>
            <consortium name="WormBaseParasite"/>
        </authorList>
    </citation>
    <scope>IDENTIFICATION</scope>
</reference>
<proteinExistence type="predicted"/>
<evidence type="ECO:0000313" key="3">
    <source>
        <dbReference type="WBParaSite" id="PDA_v2.g23128.t1"/>
    </source>
</evidence>
<dbReference type="CDD" id="cd18186">
    <property type="entry name" value="BTB_POZ_ZBTB_KLHL-like"/>
    <property type="match status" value="1"/>
</dbReference>
<dbReference type="AlphaFoldDB" id="A0A914PWG7"/>
<dbReference type="Gene3D" id="1.25.40.420">
    <property type="match status" value="1"/>
</dbReference>
<name>A0A914PWG7_9BILA</name>
<dbReference type="SUPFAM" id="SSF54695">
    <property type="entry name" value="POZ domain"/>
    <property type="match status" value="1"/>
</dbReference>
<dbReference type="WBParaSite" id="PDA_v2.g23128.t1">
    <property type="protein sequence ID" value="PDA_v2.g23128.t1"/>
    <property type="gene ID" value="PDA_v2.g23128"/>
</dbReference>
<dbReference type="PROSITE" id="PS50097">
    <property type="entry name" value="BTB"/>
    <property type="match status" value="1"/>
</dbReference>
<protein>
    <submittedName>
        <fullName evidence="3">BTB domain-containing protein</fullName>
    </submittedName>
</protein>
<dbReference type="InterPro" id="IPR011333">
    <property type="entry name" value="SKP1/BTB/POZ_sf"/>
</dbReference>
<dbReference type="SMART" id="SM00225">
    <property type="entry name" value="BTB"/>
    <property type="match status" value="1"/>
</dbReference>
<dbReference type="PANTHER" id="PTHR24410:SF23">
    <property type="entry name" value="BTB DOMAIN-CONTAINING PROTEIN-RELATED"/>
    <property type="match status" value="1"/>
</dbReference>
<dbReference type="Pfam" id="PF00651">
    <property type="entry name" value="BTB"/>
    <property type="match status" value="1"/>
</dbReference>
<dbReference type="CDD" id="cd14733">
    <property type="entry name" value="BACK"/>
    <property type="match status" value="1"/>
</dbReference>